<dbReference type="EMBL" id="CP049000">
    <property type="protein sequence ID" value="QID83839.1"/>
    <property type="molecule type" value="Genomic_DNA"/>
</dbReference>
<keyword evidence="1 2" id="KW-0238">DNA-binding</keyword>
<evidence type="ECO:0000256" key="2">
    <source>
        <dbReference type="RuleBase" id="RU000682"/>
    </source>
</evidence>
<evidence type="ECO:0000313" key="4">
    <source>
        <dbReference type="EMBL" id="QID83839.1"/>
    </source>
</evidence>
<evidence type="ECO:0000256" key="1">
    <source>
        <dbReference type="PROSITE-ProRule" id="PRU00108"/>
    </source>
</evidence>
<dbReference type="SMART" id="SM00389">
    <property type="entry name" value="HOX"/>
    <property type="match status" value="1"/>
</dbReference>
<dbReference type="InterPro" id="IPR001356">
    <property type="entry name" value="HD"/>
</dbReference>
<keyword evidence="1 2" id="KW-0371">Homeobox</keyword>
<dbReference type="AlphaFoldDB" id="A0A6C1E4B5"/>
<dbReference type="CDD" id="cd00086">
    <property type="entry name" value="homeodomain"/>
    <property type="match status" value="1"/>
</dbReference>
<keyword evidence="1 2" id="KW-0539">Nucleus</keyword>
<feature type="domain" description="Homeobox" evidence="3">
    <location>
        <begin position="127"/>
        <end position="190"/>
    </location>
</feature>
<accession>A0A6C1E4B5</accession>
<keyword evidence="5" id="KW-1185">Reference proteome</keyword>
<sequence>MNKIPIKDLLNPQITDEFKSSILEINKKLFSICCNLPKLPESVTTEEEVELRDILGFLSRANKNRKISDEEKKLLQTTSQLTTTITVLLKEMRSIENDRSNYQLTQKNKSADGLVFNVVTQDMINKSTKPYRGHRFTKENVRILESWFAKNIENPYLDTKGLENLMKNTSLSRIQIKNWVSNRRRKEKTITIAPELADLLSGEPLAKKKE</sequence>
<dbReference type="SUPFAM" id="SSF46689">
    <property type="entry name" value="Homeodomain-like"/>
    <property type="match status" value="1"/>
</dbReference>
<dbReference type="GO" id="GO:0005634">
    <property type="term" value="C:nucleus"/>
    <property type="evidence" value="ECO:0007669"/>
    <property type="project" value="UniProtKB-SubCell"/>
</dbReference>
<comment type="subcellular location">
    <subcellularLocation>
        <location evidence="1 2">Nucleus</location>
    </subcellularLocation>
</comment>
<dbReference type="Proteomes" id="UP000501346">
    <property type="component" value="Chromosome SeIII-ScIII"/>
</dbReference>
<dbReference type="OrthoDB" id="4069986at2759"/>
<dbReference type="PROSITE" id="PS50071">
    <property type="entry name" value="HOMEOBOX_2"/>
    <property type="match status" value="1"/>
</dbReference>
<proteinExistence type="predicted"/>
<dbReference type="Pfam" id="PF00046">
    <property type="entry name" value="Homeodomain"/>
    <property type="match status" value="1"/>
</dbReference>
<protein>
    <submittedName>
        <fullName evidence="4">Homeodomain mating type protein alpha2</fullName>
    </submittedName>
</protein>
<reference evidence="4 5" key="1">
    <citation type="journal article" date="2019" name="BMC Genomics">
        <title>Chromosome level assembly and comparative genome analysis confirm lager-brewing yeasts originated from a single hybridization.</title>
        <authorList>
            <person name="Salazar A.N."/>
            <person name="Gorter de Vries A.R."/>
            <person name="van den Broek M."/>
            <person name="Brouwers N."/>
            <person name="de la Torre Cortes P."/>
            <person name="Kuijpers N.G.A."/>
            <person name="Daran J.G."/>
            <person name="Abeel T."/>
        </authorList>
    </citation>
    <scope>NUCLEOTIDE SEQUENCE [LARGE SCALE GENOMIC DNA]</scope>
    <source>
        <strain evidence="4 5">CBS 1483</strain>
    </source>
</reference>
<evidence type="ECO:0000313" key="5">
    <source>
        <dbReference type="Proteomes" id="UP000501346"/>
    </source>
</evidence>
<evidence type="ECO:0000259" key="3">
    <source>
        <dbReference type="PROSITE" id="PS50071"/>
    </source>
</evidence>
<dbReference type="GO" id="GO:0003677">
    <property type="term" value="F:DNA binding"/>
    <property type="evidence" value="ECO:0007669"/>
    <property type="project" value="UniProtKB-UniRule"/>
</dbReference>
<organism evidence="4 5">
    <name type="scientific">Saccharomyces pastorianus</name>
    <name type="common">Lager yeast</name>
    <name type="synonym">Saccharomyces cerevisiae x Saccharomyces eubayanus</name>
    <dbReference type="NCBI Taxonomy" id="27292"/>
    <lineage>
        <taxon>Eukaryota</taxon>
        <taxon>Fungi</taxon>
        <taxon>Dikarya</taxon>
        <taxon>Ascomycota</taxon>
        <taxon>Saccharomycotina</taxon>
        <taxon>Saccharomycetes</taxon>
        <taxon>Saccharomycetales</taxon>
        <taxon>Saccharomycetaceae</taxon>
        <taxon>Saccharomyces</taxon>
    </lineage>
</organism>
<dbReference type="Gene3D" id="1.10.10.60">
    <property type="entry name" value="Homeodomain-like"/>
    <property type="match status" value="1"/>
</dbReference>
<gene>
    <name evidence="4" type="primary">HMLALPHA2_1</name>
    <name evidence="4" type="ORF">GRS66_006319</name>
</gene>
<feature type="DNA-binding region" description="Homeobox" evidence="1">
    <location>
        <begin position="129"/>
        <end position="191"/>
    </location>
</feature>
<name>A0A6C1E4B5_SACPS</name>
<dbReference type="InterPro" id="IPR009057">
    <property type="entry name" value="Homeodomain-like_sf"/>
</dbReference>